<feature type="compositionally biased region" description="Low complexity" evidence="1">
    <location>
        <begin position="13"/>
        <end position="28"/>
    </location>
</feature>
<keyword evidence="3" id="KW-1185">Reference proteome</keyword>
<evidence type="ECO:0000313" key="2">
    <source>
        <dbReference type="EMBL" id="KIY92572.1"/>
    </source>
</evidence>
<dbReference type="RefSeq" id="XP_013891592.1">
    <property type="nucleotide sequence ID" value="XM_014036138.1"/>
</dbReference>
<feature type="non-terminal residue" evidence="2">
    <location>
        <position position="57"/>
    </location>
</feature>
<sequence>METVAEDGTGSRAAAAGAAPPSQGSAVAEVRPSGTAGGSWPAGGGGALRGADELTRA</sequence>
<dbReference type="AlphaFoldDB" id="A0A0D2IX89"/>
<feature type="compositionally biased region" description="Gly residues" evidence="1">
    <location>
        <begin position="35"/>
        <end position="48"/>
    </location>
</feature>
<feature type="region of interest" description="Disordered" evidence="1">
    <location>
        <begin position="1"/>
        <end position="57"/>
    </location>
</feature>
<dbReference type="KEGG" id="mng:MNEG_15390"/>
<proteinExistence type="predicted"/>
<accession>A0A0D2IX89</accession>
<dbReference type="EMBL" id="KK105500">
    <property type="protein sequence ID" value="KIY92572.1"/>
    <property type="molecule type" value="Genomic_DNA"/>
</dbReference>
<dbReference type="GeneID" id="25733047"/>
<dbReference type="Proteomes" id="UP000054498">
    <property type="component" value="Unassembled WGS sequence"/>
</dbReference>
<organism evidence="2 3">
    <name type="scientific">Monoraphidium neglectum</name>
    <dbReference type="NCBI Taxonomy" id="145388"/>
    <lineage>
        <taxon>Eukaryota</taxon>
        <taxon>Viridiplantae</taxon>
        <taxon>Chlorophyta</taxon>
        <taxon>core chlorophytes</taxon>
        <taxon>Chlorophyceae</taxon>
        <taxon>CS clade</taxon>
        <taxon>Sphaeropleales</taxon>
        <taxon>Selenastraceae</taxon>
        <taxon>Monoraphidium</taxon>
    </lineage>
</organism>
<gene>
    <name evidence="2" type="ORF">MNEG_15390</name>
</gene>
<protein>
    <submittedName>
        <fullName evidence="2">Uncharacterized protein</fullName>
    </submittedName>
</protein>
<name>A0A0D2IX89_9CHLO</name>
<evidence type="ECO:0000313" key="3">
    <source>
        <dbReference type="Proteomes" id="UP000054498"/>
    </source>
</evidence>
<reference evidence="2 3" key="1">
    <citation type="journal article" date="2013" name="BMC Genomics">
        <title>Reconstruction of the lipid metabolism for the microalga Monoraphidium neglectum from its genome sequence reveals characteristics suitable for biofuel production.</title>
        <authorList>
            <person name="Bogen C."/>
            <person name="Al-Dilaimi A."/>
            <person name="Albersmeier A."/>
            <person name="Wichmann J."/>
            <person name="Grundmann M."/>
            <person name="Rupp O."/>
            <person name="Lauersen K.J."/>
            <person name="Blifernez-Klassen O."/>
            <person name="Kalinowski J."/>
            <person name="Goesmann A."/>
            <person name="Mussgnug J.H."/>
            <person name="Kruse O."/>
        </authorList>
    </citation>
    <scope>NUCLEOTIDE SEQUENCE [LARGE SCALE GENOMIC DNA]</scope>
    <source>
        <strain evidence="2 3">SAG 48.87</strain>
    </source>
</reference>
<evidence type="ECO:0000256" key="1">
    <source>
        <dbReference type="SAM" id="MobiDB-lite"/>
    </source>
</evidence>